<proteinExistence type="predicted"/>
<dbReference type="SUPFAM" id="SSF47473">
    <property type="entry name" value="EF-hand"/>
    <property type="match status" value="1"/>
</dbReference>
<evidence type="ECO:0000256" key="1">
    <source>
        <dbReference type="SAM" id="SignalP"/>
    </source>
</evidence>
<protein>
    <submittedName>
        <fullName evidence="3">EF hand</fullName>
    </submittedName>
</protein>
<sequence>MKLGVVLGLAAGCLSSVALADMKQEPYPLAMARGLREGQTLEAFLLTVMSPFRTGAGSEGTLTREMVDRLGARGEAAAKTATLGQFIKLDLNQDGIVSKAEIEELRARPDGSVIVLLSKALLLADADGDGNISVLEAYMNAKAAPQPAGRGNLSDYLALGDGSKVTASQIMEQAMTVFRSIDLDGNTILSRDEIAKVAARIPQAVRRTVVSERSNDIASCDFPRPSAAAETVLLGTYEGDAMANVHAGNPDDETTTSSITIQPGKTPLYIVATSYEAQIWAVSGAVERVEKLVVAAPRGGAHSGVVGLARDRVSFAGKAGQTCMNYFYKSGTRETAQARKTFEARLGDDVDHVGGIYSLSSVSLPDMTFENLAPTASSRVAPADFDAASWNSGLRFTPRGLVRFDPASVVASEPVKPYEVLPQEFGLSQLVHSGHLEQLKPGVFRIARPIPRFPAGLAGAHAVQFVLAKGVPMPGGGPGHSCVISEGTDEAVGQSAVACRMIRPNLDPLAKFK</sequence>
<dbReference type="Proteomes" id="UP000198588">
    <property type="component" value="Unassembled WGS sequence"/>
</dbReference>
<feature type="signal peptide" evidence="1">
    <location>
        <begin position="1"/>
        <end position="20"/>
    </location>
</feature>
<accession>A0A1G5YI34</accession>
<dbReference type="InterPro" id="IPR011992">
    <property type="entry name" value="EF-hand-dom_pair"/>
</dbReference>
<evidence type="ECO:0000313" key="3">
    <source>
        <dbReference type="EMBL" id="SDA82203.1"/>
    </source>
</evidence>
<keyword evidence="1" id="KW-0732">Signal</keyword>
<dbReference type="AlphaFoldDB" id="A0A1G5YI34"/>
<name>A0A1G5YI34_9HYPH</name>
<dbReference type="GO" id="GO:0005509">
    <property type="term" value="F:calcium ion binding"/>
    <property type="evidence" value="ECO:0007669"/>
    <property type="project" value="InterPro"/>
</dbReference>
<feature type="chain" id="PRO_5011608493" evidence="1">
    <location>
        <begin position="21"/>
        <end position="513"/>
    </location>
</feature>
<feature type="domain" description="EF-hand" evidence="2">
    <location>
        <begin position="169"/>
        <end position="204"/>
    </location>
</feature>
<dbReference type="InterPro" id="IPR002048">
    <property type="entry name" value="EF_hand_dom"/>
</dbReference>
<dbReference type="RefSeq" id="WP_143019439.1">
    <property type="nucleotide sequence ID" value="NZ_FMXM01000009.1"/>
</dbReference>
<reference evidence="3 4" key="1">
    <citation type="submission" date="2016-10" db="EMBL/GenBank/DDBJ databases">
        <authorList>
            <person name="de Groot N.N."/>
        </authorList>
    </citation>
    <scope>NUCLEOTIDE SEQUENCE [LARGE SCALE GENOMIC DNA]</scope>
    <source>
        <strain evidence="3 4">CGMCC 1.12097</strain>
    </source>
</reference>
<dbReference type="Pfam" id="PF13202">
    <property type="entry name" value="EF-hand_5"/>
    <property type="match status" value="1"/>
</dbReference>
<dbReference type="Gene3D" id="1.10.238.10">
    <property type="entry name" value="EF-hand"/>
    <property type="match status" value="1"/>
</dbReference>
<dbReference type="OrthoDB" id="8360028at2"/>
<dbReference type="EMBL" id="FMXM01000009">
    <property type="protein sequence ID" value="SDA82203.1"/>
    <property type="molecule type" value="Genomic_DNA"/>
</dbReference>
<gene>
    <name evidence="3" type="ORF">SAMN02927914_03370</name>
</gene>
<evidence type="ECO:0000259" key="2">
    <source>
        <dbReference type="PROSITE" id="PS50222"/>
    </source>
</evidence>
<evidence type="ECO:0000313" key="4">
    <source>
        <dbReference type="Proteomes" id="UP000198588"/>
    </source>
</evidence>
<organism evidence="3 4">
    <name type="scientific">Mesorhizobium qingshengii</name>
    <dbReference type="NCBI Taxonomy" id="1165689"/>
    <lineage>
        <taxon>Bacteria</taxon>
        <taxon>Pseudomonadati</taxon>
        <taxon>Pseudomonadota</taxon>
        <taxon>Alphaproteobacteria</taxon>
        <taxon>Hyphomicrobiales</taxon>
        <taxon>Phyllobacteriaceae</taxon>
        <taxon>Mesorhizobium</taxon>
    </lineage>
</organism>
<dbReference type="PROSITE" id="PS50222">
    <property type="entry name" value="EF_HAND_2"/>
    <property type="match status" value="1"/>
</dbReference>